<proteinExistence type="predicted"/>
<gene>
    <name evidence="1" type="ORF">DAETH_07030</name>
</gene>
<dbReference type="PANTHER" id="PTHR41913">
    <property type="entry name" value="DUF1684 DOMAIN-CONTAINING PROTEIN"/>
    <property type="match status" value="1"/>
</dbReference>
<name>A0ABN6RDN5_9DEIO</name>
<accession>A0ABN6RDN5</accession>
<keyword evidence="2" id="KW-1185">Reference proteome</keyword>
<dbReference type="InterPro" id="IPR012467">
    <property type="entry name" value="DUF1684"/>
</dbReference>
<organism evidence="1 2">
    <name type="scientific">Deinococcus aetherius</name>
    <dbReference type="NCBI Taxonomy" id="200252"/>
    <lineage>
        <taxon>Bacteria</taxon>
        <taxon>Thermotogati</taxon>
        <taxon>Deinococcota</taxon>
        <taxon>Deinococci</taxon>
        <taxon>Deinococcales</taxon>
        <taxon>Deinococcaceae</taxon>
        <taxon>Deinococcus</taxon>
    </lineage>
</organism>
<sequence length="185" mass="19976">MTAGEAHARALTDFRRRKDEHFASGRGPIPEAELASFRGLSYYPPDPAWALTVPVERADGAEVTLGTNTGETRMMARFGTATADLPGGPHTFTLYAPPGEDFPERVFVPFRDATSGPETYGAGRYLDAPLVRAPGGDGMLVHLDFNLAYHPYCAYGEGWTCPLPPRENWVSQPIAAGERLPGALA</sequence>
<dbReference type="Proteomes" id="UP001064971">
    <property type="component" value="Chromosome"/>
</dbReference>
<evidence type="ECO:0000313" key="1">
    <source>
        <dbReference type="EMBL" id="BDP40734.1"/>
    </source>
</evidence>
<dbReference type="EMBL" id="AP026560">
    <property type="protein sequence ID" value="BDP40734.1"/>
    <property type="molecule type" value="Genomic_DNA"/>
</dbReference>
<evidence type="ECO:0008006" key="3">
    <source>
        <dbReference type="Google" id="ProtNLM"/>
    </source>
</evidence>
<protein>
    <recommendedName>
        <fullName evidence="3">DUF1684 domain-containing protein</fullName>
    </recommendedName>
</protein>
<reference evidence="1" key="1">
    <citation type="submission" date="2022-07" db="EMBL/GenBank/DDBJ databases">
        <title>Complete Genome Sequence of the Radioresistant Bacterium Deinococcus aetherius ST0316, Isolated from the Air Dust collected in Lower Stratosphere above Japan.</title>
        <authorList>
            <person name="Satoh K."/>
            <person name="Hagiwara K."/>
            <person name="Katsumata K."/>
            <person name="Kubo A."/>
            <person name="Yokobori S."/>
            <person name="Yamagishi A."/>
            <person name="Oono Y."/>
            <person name="Narumi I."/>
        </authorList>
    </citation>
    <scope>NUCLEOTIDE SEQUENCE</scope>
    <source>
        <strain evidence="1">ST0316</strain>
    </source>
</reference>
<evidence type="ECO:0000313" key="2">
    <source>
        <dbReference type="Proteomes" id="UP001064971"/>
    </source>
</evidence>
<dbReference type="PANTHER" id="PTHR41913:SF1">
    <property type="entry name" value="DUF1684 DOMAIN-CONTAINING PROTEIN"/>
    <property type="match status" value="1"/>
</dbReference>
<dbReference type="Pfam" id="PF07920">
    <property type="entry name" value="DUF1684"/>
    <property type="match status" value="1"/>
</dbReference>